<proteinExistence type="predicted"/>
<dbReference type="PANTHER" id="PTHR17178">
    <property type="entry name" value="SECRETORY GRANULE PROTEOGLYCAN CORE PROTEIN"/>
    <property type="match status" value="1"/>
</dbReference>
<protein>
    <submittedName>
        <fullName evidence="3">Serglycin</fullName>
    </submittedName>
</protein>
<reference evidence="3 4" key="1">
    <citation type="journal article" date="2020" name="Nature">
        <title>Six reference-quality genomes reveal evolution of bat adaptations.</title>
        <authorList>
            <person name="Jebb D."/>
            <person name="Huang Z."/>
            <person name="Pippel M."/>
            <person name="Hughes G.M."/>
            <person name="Lavrichenko K."/>
            <person name="Devanna P."/>
            <person name="Winkler S."/>
            <person name="Jermiin L.S."/>
            <person name="Skirmuntt E.C."/>
            <person name="Katzourakis A."/>
            <person name="Burkitt-Gray L."/>
            <person name="Ray D.A."/>
            <person name="Sullivan K.A.M."/>
            <person name="Roscito J.G."/>
            <person name="Kirilenko B.M."/>
            <person name="Davalos L.M."/>
            <person name="Corthals A.P."/>
            <person name="Power M.L."/>
            <person name="Jones G."/>
            <person name="Ransome R.D."/>
            <person name="Dechmann D.K.N."/>
            <person name="Locatelli A.G."/>
            <person name="Puechmaille S.J."/>
            <person name="Fedrigo O."/>
            <person name="Jarvis E.D."/>
            <person name="Hiller M."/>
            <person name="Vernes S.C."/>
            <person name="Myers E.W."/>
            <person name="Teeling E.C."/>
        </authorList>
    </citation>
    <scope>NUCLEOTIDE SEQUENCE [LARGE SCALE GENOMIC DNA]</scope>
    <source>
        <strain evidence="3">MRouAeg1</strain>
        <tissue evidence="3">Muscle</tissue>
    </source>
</reference>
<dbReference type="GO" id="GO:0030502">
    <property type="term" value="P:negative regulation of bone mineralization"/>
    <property type="evidence" value="ECO:0007669"/>
    <property type="project" value="TreeGrafter"/>
</dbReference>
<dbReference type="Pfam" id="PF04360">
    <property type="entry name" value="Serglycin"/>
    <property type="match status" value="1"/>
</dbReference>
<name>A0A7J8GHN8_ROUAE</name>
<evidence type="ECO:0000313" key="3">
    <source>
        <dbReference type="EMBL" id="KAF6459089.1"/>
    </source>
</evidence>
<accession>A0A7J8GHN8</accession>
<dbReference type="GO" id="GO:0030141">
    <property type="term" value="C:secretory granule"/>
    <property type="evidence" value="ECO:0007669"/>
    <property type="project" value="TreeGrafter"/>
</dbReference>
<dbReference type="PANTHER" id="PTHR17178:SF0">
    <property type="entry name" value="SERGLYCIN"/>
    <property type="match status" value="1"/>
</dbReference>
<feature type="region of interest" description="Disordered" evidence="1">
    <location>
        <begin position="122"/>
        <end position="147"/>
    </location>
</feature>
<dbReference type="InterPro" id="IPR007455">
    <property type="entry name" value="Serglycin"/>
</dbReference>
<dbReference type="EMBL" id="JACASE010000006">
    <property type="protein sequence ID" value="KAF6459089.1"/>
    <property type="molecule type" value="Genomic_DNA"/>
</dbReference>
<feature type="compositionally biased region" description="Basic and acidic residues" evidence="1">
    <location>
        <begin position="135"/>
        <end position="147"/>
    </location>
</feature>
<keyword evidence="4" id="KW-1185">Reference proteome</keyword>
<gene>
    <name evidence="3" type="ORF">HJG63_018465</name>
</gene>
<comment type="caution">
    <text evidence="3">The sequence shown here is derived from an EMBL/GenBank/DDBJ whole genome shotgun (WGS) entry which is preliminary data.</text>
</comment>
<sequence length="147" mass="16420">MQVLLQCRRLVLALILILVLDSSVQGSPVGRARYQWVRCNPDSNSLNCIDEKGPVFDLPPGESNRILSPKTDPFSMTKPKNLNDVFPLSEDYSGSGSGSDPGSGFLTDIEQEYQPADKNDAFYYDFRPLPSDNQDLGRDGREENFIM</sequence>
<feature type="region of interest" description="Disordered" evidence="1">
    <location>
        <begin position="85"/>
        <end position="107"/>
    </location>
</feature>
<evidence type="ECO:0000313" key="4">
    <source>
        <dbReference type="Proteomes" id="UP000593571"/>
    </source>
</evidence>
<dbReference type="Proteomes" id="UP000593571">
    <property type="component" value="Unassembled WGS sequence"/>
</dbReference>
<evidence type="ECO:0000256" key="2">
    <source>
        <dbReference type="SAM" id="SignalP"/>
    </source>
</evidence>
<keyword evidence="2" id="KW-0732">Signal</keyword>
<dbReference type="GO" id="GO:0033363">
    <property type="term" value="P:secretory granule organization"/>
    <property type="evidence" value="ECO:0007669"/>
    <property type="project" value="TreeGrafter"/>
</dbReference>
<feature type="signal peptide" evidence="2">
    <location>
        <begin position="1"/>
        <end position="26"/>
    </location>
</feature>
<dbReference type="AlphaFoldDB" id="A0A7J8GHN8"/>
<dbReference type="OrthoDB" id="9884289at2759"/>
<evidence type="ECO:0000256" key="1">
    <source>
        <dbReference type="SAM" id="MobiDB-lite"/>
    </source>
</evidence>
<feature type="chain" id="PRO_5029743762" evidence="2">
    <location>
        <begin position="27"/>
        <end position="147"/>
    </location>
</feature>
<organism evidence="3 4">
    <name type="scientific">Rousettus aegyptiacus</name>
    <name type="common">Egyptian fruit bat</name>
    <name type="synonym">Pteropus aegyptiacus</name>
    <dbReference type="NCBI Taxonomy" id="9407"/>
    <lineage>
        <taxon>Eukaryota</taxon>
        <taxon>Metazoa</taxon>
        <taxon>Chordata</taxon>
        <taxon>Craniata</taxon>
        <taxon>Vertebrata</taxon>
        <taxon>Euteleostomi</taxon>
        <taxon>Mammalia</taxon>
        <taxon>Eutheria</taxon>
        <taxon>Laurasiatheria</taxon>
        <taxon>Chiroptera</taxon>
        <taxon>Yinpterochiroptera</taxon>
        <taxon>Pteropodoidea</taxon>
        <taxon>Pteropodidae</taxon>
        <taxon>Rousettinae</taxon>
        <taxon>Rousettus</taxon>
    </lineage>
</organism>